<dbReference type="PROSITE" id="PS00060">
    <property type="entry name" value="ADH_IRON_2"/>
    <property type="match status" value="1"/>
</dbReference>
<comment type="cofactor">
    <cofactor evidence="1">
        <name>Fe cation</name>
        <dbReference type="ChEBI" id="CHEBI:24875"/>
    </cofactor>
</comment>
<evidence type="ECO:0000256" key="3">
    <source>
        <dbReference type="ARBA" id="ARBA00023002"/>
    </source>
</evidence>
<keyword evidence="8" id="KW-1185">Reference proteome</keyword>
<organism evidence="7 8">
    <name type="scientific">Caballeronia cordobensis</name>
    <name type="common">Burkholderia cordobensis</name>
    <dbReference type="NCBI Taxonomy" id="1353886"/>
    <lineage>
        <taxon>Bacteria</taxon>
        <taxon>Pseudomonadati</taxon>
        <taxon>Pseudomonadota</taxon>
        <taxon>Betaproteobacteria</taxon>
        <taxon>Burkholderiales</taxon>
        <taxon>Burkholderiaceae</taxon>
        <taxon>Caballeronia</taxon>
    </lineage>
</organism>
<dbReference type="InterPro" id="IPR018211">
    <property type="entry name" value="ADH_Fe_CS"/>
</dbReference>
<protein>
    <submittedName>
        <fullName evidence="7">Iron-containing alcohol dehydrogenase</fullName>
    </submittedName>
</protein>
<dbReference type="Pfam" id="PF00465">
    <property type="entry name" value="Fe-ADH"/>
    <property type="match status" value="1"/>
</dbReference>
<dbReference type="InterPro" id="IPR001670">
    <property type="entry name" value="ADH_Fe/GldA"/>
</dbReference>
<gene>
    <name evidence="7" type="ORF">AWB70_01673</name>
</gene>
<reference evidence="8" key="1">
    <citation type="submission" date="2016-01" db="EMBL/GenBank/DDBJ databases">
        <authorList>
            <person name="Peeters C."/>
        </authorList>
    </citation>
    <scope>NUCLEOTIDE SEQUENCE [LARGE SCALE GENOMIC DNA]</scope>
</reference>
<dbReference type="Proteomes" id="UP000054740">
    <property type="component" value="Unassembled WGS sequence"/>
</dbReference>
<dbReference type="PANTHER" id="PTHR11496">
    <property type="entry name" value="ALCOHOL DEHYDROGENASE"/>
    <property type="match status" value="1"/>
</dbReference>
<evidence type="ECO:0000256" key="1">
    <source>
        <dbReference type="ARBA" id="ARBA00001962"/>
    </source>
</evidence>
<evidence type="ECO:0000313" key="7">
    <source>
        <dbReference type="EMBL" id="SAL28148.1"/>
    </source>
</evidence>
<dbReference type="SUPFAM" id="SSF56796">
    <property type="entry name" value="Dehydroquinate synthase-like"/>
    <property type="match status" value="1"/>
</dbReference>
<dbReference type="PANTHER" id="PTHR11496:SF102">
    <property type="entry name" value="ALCOHOL DEHYDROGENASE 4"/>
    <property type="match status" value="1"/>
</dbReference>
<dbReference type="RefSeq" id="WP_053571356.1">
    <property type="nucleotide sequence ID" value="NZ_FCNY02000003.1"/>
</dbReference>
<dbReference type="InterPro" id="IPR056798">
    <property type="entry name" value="ADH_Fe_C"/>
</dbReference>
<proteinExistence type="inferred from homology"/>
<evidence type="ECO:0000256" key="2">
    <source>
        <dbReference type="ARBA" id="ARBA00007358"/>
    </source>
</evidence>
<evidence type="ECO:0000259" key="5">
    <source>
        <dbReference type="Pfam" id="PF00465"/>
    </source>
</evidence>
<evidence type="ECO:0000259" key="6">
    <source>
        <dbReference type="Pfam" id="PF25137"/>
    </source>
</evidence>
<dbReference type="AlphaFoldDB" id="A0A158G7M5"/>
<dbReference type="CDD" id="cd08192">
    <property type="entry name" value="MAR-like"/>
    <property type="match status" value="1"/>
</dbReference>
<sequence>MELARTGTHGQFIRPAVDEVRFGAGCIDQLAQLLERDGIRRAVVVTGKTLANTPALLDAVISATGGRCAGMFCETQPHVPRETAIAAAEFLREKAADAVISLGGSTQSDTAKGAVWALADDLRAPADFEPCAIRFDYPSTRIVPPMKGAALPIYAVPTTLSAGEFTDIAGLSNSAKGEKDLYRDRKLGARAVLLDPELTLNTPEWLWLSSGIKAVDHCVEAWFSITAQPMVDALAIEGLAALMRWLPVTRRNPGDLEARMHCQIAAWLSVSGLANVSLGLSHGLGHQLGGRCKVAHGHTSCVLLPQVVRFNAEATAERRALLCRRLEAMLGRPLEAGAFEDALRVLIVDELGLPSRLRDLSVAREDLPFVARAALRDPIVATNPRPIRSADEVMAVLDAAW</sequence>
<dbReference type="Gene3D" id="1.20.1090.10">
    <property type="entry name" value="Dehydroquinate synthase-like - alpha domain"/>
    <property type="match status" value="1"/>
</dbReference>
<dbReference type="InterPro" id="IPR039697">
    <property type="entry name" value="Alcohol_dehydrogenase_Fe"/>
</dbReference>
<feature type="domain" description="Alcohol dehydrogenase iron-type/glycerol dehydrogenase GldA" evidence="5">
    <location>
        <begin position="19"/>
        <end position="196"/>
    </location>
</feature>
<dbReference type="Gene3D" id="3.40.50.1970">
    <property type="match status" value="1"/>
</dbReference>
<accession>A0A158G7M5</accession>
<feature type="domain" description="Fe-containing alcohol dehydrogenase-like C-terminal" evidence="6">
    <location>
        <begin position="209"/>
        <end position="401"/>
    </location>
</feature>
<name>A0A158G7M5_CABCO</name>
<keyword evidence="4" id="KW-0520">NAD</keyword>
<dbReference type="GO" id="GO:0046872">
    <property type="term" value="F:metal ion binding"/>
    <property type="evidence" value="ECO:0007669"/>
    <property type="project" value="InterPro"/>
</dbReference>
<comment type="similarity">
    <text evidence="2">Belongs to the iron-containing alcohol dehydrogenase family.</text>
</comment>
<dbReference type="Pfam" id="PF25137">
    <property type="entry name" value="ADH_Fe_C"/>
    <property type="match status" value="1"/>
</dbReference>
<keyword evidence="3" id="KW-0560">Oxidoreductase</keyword>
<evidence type="ECO:0000256" key="4">
    <source>
        <dbReference type="ARBA" id="ARBA00023027"/>
    </source>
</evidence>
<evidence type="ECO:0000313" key="8">
    <source>
        <dbReference type="Proteomes" id="UP000054740"/>
    </source>
</evidence>
<dbReference type="GO" id="GO:0004022">
    <property type="term" value="F:alcohol dehydrogenase (NAD+) activity"/>
    <property type="evidence" value="ECO:0007669"/>
    <property type="project" value="TreeGrafter"/>
</dbReference>
<dbReference type="EMBL" id="FCNY02000003">
    <property type="protein sequence ID" value="SAL28148.1"/>
    <property type="molecule type" value="Genomic_DNA"/>
</dbReference>